<dbReference type="PANTHER" id="PTHR45942">
    <property type="entry name" value="PROTEIN PHOSPATASE 3 REGULATORY SUBUNIT B ALPHA ISOFORM TYPE 1"/>
    <property type="match status" value="1"/>
</dbReference>
<dbReference type="EMBL" id="LSMT01000046">
    <property type="protein sequence ID" value="PFX30744.1"/>
    <property type="molecule type" value="Genomic_DNA"/>
</dbReference>
<dbReference type="SMART" id="SM00054">
    <property type="entry name" value="EFh"/>
    <property type="match status" value="5"/>
</dbReference>
<protein>
    <submittedName>
        <fullName evidence="5">Troponin C</fullName>
    </submittedName>
</protein>
<dbReference type="STRING" id="50429.A0A2B4SJ89"/>
<dbReference type="InterPro" id="IPR018247">
    <property type="entry name" value="EF_Hand_1_Ca_BS"/>
</dbReference>
<dbReference type="InterPro" id="IPR002048">
    <property type="entry name" value="EF_hand_dom"/>
</dbReference>
<evidence type="ECO:0000256" key="1">
    <source>
        <dbReference type="ARBA" id="ARBA00022723"/>
    </source>
</evidence>
<dbReference type="PROSITE" id="PS00018">
    <property type="entry name" value="EF_HAND_1"/>
    <property type="match status" value="3"/>
</dbReference>
<dbReference type="Pfam" id="PF13499">
    <property type="entry name" value="EF-hand_7"/>
    <property type="match status" value="2"/>
</dbReference>
<feature type="domain" description="EF-hand" evidence="4">
    <location>
        <begin position="200"/>
        <end position="228"/>
    </location>
</feature>
<dbReference type="Proteomes" id="UP000225706">
    <property type="component" value="Unassembled WGS sequence"/>
</dbReference>
<dbReference type="SUPFAM" id="SSF47473">
    <property type="entry name" value="EF-hand"/>
    <property type="match status" value="2"/>
</dbReference>
<evidence type="ECO:0000259" key="4">
    <source>
        <dbReference type="PROSITE" id="PS50222"/>
    </source>
</evidence>
<evidence type="ECO:0000256" key="2">
    <source>
        <dbReference type="ARBA" id="ARBA00022737"/>
    </source>
</evidence>
<comment type="caution">
    <text evidence="5">The sequence shown here is derived from an EMBL/GenBank/DDBJ whole genome shotgun (WGS) entry which is preliminary data.</text>
</comment>
<dbReference type="Gene3D" id="1.10.238.10">
    <property type="entry name" value="EF-hand"/>
    <property type="match status" value="3"/>
</dbReference>
<name>A0A2B4SJ89_STYPI</name>
<dbReference type="PROSITE" id="PS50222">
    <property type="entry name" value="EF_HAND_2"/>
    <property type="match status" value="4"/>
</dbReference>
<dbReference type="GO" id="GO:0005509">
    <property type="term" value="F:calcium ion binding"/>
    <property type="evidence" value="ECO:0007669"/>
    <property type="project" value="InterPro"/>
</dbReference>
<keyword evidence="3" id="KW-0106">Calcium</keyword>
<evidence type="ECO:0000313" key="5">
    <source>
        <dbReference type="EMBL" id="PFX30744.1"/>
    </source>
</evidence>
<dbReference type="CDD" id="cd00051">
    <property type="entry name" value="EFh"/>
    <property type="match status" value="2"/>
</dbReference>
<dbReference type="InterPro" id="IPR011992">
    <property type="entry name" value="EF-hand-dom_pair"/>
</dbReference>
<evidence type="ECO:0000256" key="3">
    <source>
        <dbReference type="ARBA" id="ARBA00022837"/>
    </source>
</evidence>
<dbReference type="OrthoDB" id="26525at2759"/>
<feature type="domain" description="EF-hand" evidence="4">
    <location>
        <begin position="161"/>
        <end position="196"/>
    </location>
</feature>
<feature type="domain" description="EF-hand" evidence="4">
    <location>
        <begin position="116"/>
        <end position="151"/>
    </location>
</feature>
<accession>A0A2B4SJ89</accession>
<keyword evidence="1" id="KW-0479">Metal-binding</keyword>
<dbReference type="AlphaFoldDB" id="A0A2B4SJ89"/>
<keyword evidence="2" id="KW-0677">Repeat</keyword>
<organism evidence="5 6">
    <name type="scientific">Stylophora pistillata</name>
    <name type="common">Smooth cauliflower coral</name>
    <dbReference type="NCBI Taxonomy" id="50429"/>
    <lineage>
        <taxon>Eukaryota</taxon>
        <taxon>Metazoa</taxon>
        <taxon>Cnidaria</taxon>
        <taxon>Anthozoa</taxon>
        <taxon>Hexacorallia</taxon>
        <taxon>Scleractinia</taxon>
        <taxon>Astrocoeniina</taxon>
        <taxon>Pocilloporidae</taxon>
        <taxon>Stylophora</taxon>
    </lineage>
</organism>
<feature type="domain" description="EF-hand" evidence="4">
    <location>
        <begin position="46"/>
        <end position="81"/>
    </location>
</feature>
<gene>
    <name evidence="5" type="primary">Tnnc1</name>
    <name evidence="5" type="ORF">AWC38_SpisGene4485</name>
</gene>
<sequence>MAGKSYFSASVPKIVVQSLFKKYDTDENGHLSKKEALSLLKDDLGMDNKQAEATFMLVDKDGGGSISFEEFFSWFRDEKGLEWVDDKSRCYYISKAVDEFKNKKEALCLLKDDLGMDNKQAEACYLLVDKDGGGSISFEEFFSWFRDEKGLECVNDKSRCYYISKAVDEFKKYDKDGNGTIDKDELKLLLKAVNYRHDSDAALRALDTTGDGKISFPEFLAWLNWLPN</sequence>
<proteinExistence type="predicted"/>
<reference evidence="6" key="1">
    <citation type="journal article" date="2017" name="bioRxiv">
        <title>Comparative analysis of the genomes of Stylophora pistillata and Acropora digitifera provides evidence for extensive differences between species of corals.</title>
        <authorList>
            <person name="Voolstra C.R."/>
            <person name="Li Y."/>
            <person name="Liew Y.J."/>
            <person name="Baumgarten S."/>
            <person name="Zoccola D."/>
            <person name="Flot J.-F."/>
            <person name="Tambutte S."/>
            <person name="Allemand D."/>
            <person name="Aranda M."/>
        </authorList>
    </citation>
    <scope>NUCLEOTIDE SEQUENCE [LARGE SCALE GENOMIC DNA]</scope>
</reference>
<evidence type="ECO:0000313" key="6">
    <source>
        <dbReference type="Proteomes" id="UP000225706"/>
    </source>
</evidence>
<keyword evidence="6" id="KW-1185">Reference proteome</keyword>